<evidence type="ECO:0000256" key="6">
    <source>
        <dbReference type="ARBA" id="ARBA00023002"/>
    </source>
</evidence>
<dbReference type="Gene3D" id="3.40.50.80">
    <property type="entry name" value="Nucleotide-binding domain of ferredoxin-NADP reductase (FNR) module"/>
    <property type="match status" value="1"/>
</dbReference>
<dbReference type="InterPro" id="IPR001041">
    <property type="entry name" value="2Fe-2S_ferredoxin-type"/>
</dbReference>
<dbReference type="Pfam" id="PF00175">
    <property type="entry name" value="NAD_binding_1"/>
    <property type="match status" value="1"/>
</dbReference>
<dbReference type="InterPro" id="IPR017927">
    <property type="entry name" value="FAD-bd_FR_type"/>
</dbReference>
<dbReference type="SUPFAM" id="SSF54292">
    <property type="entry name" value="2Fe-2S ferredoxin-like"/>
    <property type="match status" value="1"/>
</dbReference>
<proteinExistence type="predicted"/>
<dbReference type="Pfam" id="PF00970">
    <property type="entry name" value="FAD_binding_6"/>
    <property type="match status" value="1"/>
</dbReference>
<dbReference type="EMBL" id="SNWP01000011">
    <property type="protein sequence ID" value="TDO26608.1"/>
    <property type="molecule type" value="Genomic_DNA"/>
</dbReference>
<gene>
    <name evidence="11" type="ORF">BC659_1916</name>
</gene>
<accession>A0A4V3C4N8</accession>
<evidence type="ECO:0000256" key="5">
    <source>
        <dbReference type="ARBA" id="ARBA00022827"/>
    </source>
</evidence>
<dbReference type="PROSITE" id="PS51384">
    <property type="entry name" value="FAD_FR"/>
    <property type="match status" value="1"/>
</dbReference>
<dbReference type="SUPFAM" id="SSF52343">
    <property type="entry name" value="Ferredoxin reductase-like, C-terminal NADP-linked domain"/>
    <property type="match status" value="1"/>
</dbReference>
<evidence type="ECO:0000313" key="11">
    <source>
        <dbReference type="EMBL" id="TDO26608.1"/>
    </source>
</evidence>
<keyword evidence="4" id="KW-0479">Metal-binding</keyword>
<evidence type="ECO:0000256" key="2">
    <source>
        <dbReference type="ARBA" id="ARBA00022630"/>
    </source>
</evidence>
<feature type="domain" description="FAD-binding FR-type" evidence="10">
    <location>
        <begin position="3"/>
        <end position="107"/>
    </location>
</feature>
<name>A0A4V3C4N8_9BACT</name>
<dbReference type="PROSITE" id="PS51085">
    <property type="entry name" value="2FE2S_FER_2"/>
    <property type="match status" value="1"/>
</dbReference>
<dbReference type="Gene3D" id="2.40.30.10">
    <property type="entry name" value="Translation factors"/>
    <property type="match status" value="1"/>
</dbReference>
<evidence type="ECO:0000256" key="4">
    <source>
        <dbReference type="ARBA" id="ARBA00022723"/>
    </source>
</evidence>
<dbReference type="InterPro" id="IPR050415">
    <property type="entry name" value="MRET"/>
</dbReference>
<keyword evidence="12" id="KW-1185">Reference proteome</keyword>
<dbReference type="InterPro" id="IPR011884">
    <property type="entry name" value="PaaE"/>
</dbReference>
<evidence type="ECO:0000256" key="3">
    <source>
        <dbReference type="ARBA" id="ARBA00022714"/>
    </source>
</evidence>
<dbReference type="Gene3D" id="3.10.20.30">
    <property type="match status" value="1"/>
</dbReference>
<evidence type="ECO:0000256" key="1">
    <source>
        <dbReference type="ARBA" id="ARBA00001974"/>
    </source>
</evidence>
<protein>
    <submittedName>
        <fullName evidence="11">Ring-1,2-phenylacetyl-CoA epoxidase subunit PaaE</fullName>
    </submittedName>
</protein>
<dbReference type="PANTHER" id="PTHR47354:SF8">
    <property type="entry name" value="1,2-PHENYLACETYL-COA EPOXIDASE, SUBUNIT E"/>
    <property type="match status" value="1"/>
</dbReference>
<dbReference type="InterPro" id="IPR001433">
    <property type="entry name" value="OxRdtase_FAD/NAD-bd"/>
</dbReference>
<dbReference type="CDD" id="cd06214">
    <property type="entry name" value="PA_degradation_oxidoreductase_like"/>
    <property type="match status" value="1"/>
</dbReference>
<reference evidence="11 12" key="1">
    <citation type="submission" date="2019-03" db="EMBL/GenBank/DDBJ databases">
        <title>Genomic Encyclopedia of Archaeal and Bacterial Type Strains, Phase II (KMG-II): from individual species to whole genera.</title>
        <authorList>
            <person name="Goeker M."/>
        </authorList>
    </citation>
    <scope>NUCLEOTIDE SEQUENCE [LARGE SCALE GENOMIC DNA]</scope>
    <source>
        <strain evidence="11 12">DSM 28323</strain>
    </source>
</reference>
<feature type="domain" description="2Fe-2S ferredoxin-type" evidence="9">
    <location>
        <begin position="268"/>
        <end position="359"/>
    </location>
</feature>
<dbReference type="Proteomes" id="UP000295741">
    <property type="component" value="Unassembled WGS sequence"/>
</dbReference>
<dbReference type="GO" id="GO:0016491">
    <property type="term" value="F:oxidoreductase activity"/>
    <property type="evidence" value="ECO:0007669"/>
    <property type="project" value="UniProtKB-KW"/>
</dbReference>
<dbReference type="SUPFAM" id="SSF63380">
    <property type="entry name" value="Riboflavin synthase domain-like"/>
    <property type="match status" value="1"/>
</dbReference>
<evidence type="ECO:0000259" key="9">
    <source>
        <dbReference type="PROSITE" id="PS51085"/>
    </source>
</evidence>
<keyword evidence="7" id="KW-0408">Iron</keyword>
<dbReference type="GO" id="GO:0051537">
    <property type="term" value="F:2 iron, 2 sulfur cluster binding"/>
    <property type="evidence" value="ECO:0007669"/>
    <property type="project" value="UniProtKB-KW"/>
</dbReference>
<keyword evidence="5" id="KW-0274">FAD</keyword>
<dbReference type="GO" id="GO:0050660">
    <property type="term" value="F:flavin adenine dinucleotide binding"/>
    <property type="evidence" value="ECO:0007669"/>
    <property type="project" value="TreeGrafter"/>
</dbReference>
<dbReference type="NCBIfam" id="TIGR02160">
    <property type="entry name" value="PA_CoA_Oxy5"/>
    <property type="match status" value="1"/>
</dbReference>
<organism evidence="11 12">
    <name type="scientific">Sediminibacterium goheungense</name>
    <dbReference type="NCBI Taxonomy" id="1086393"/>
    <lineage>
        <taxon>Bacteria</taxon>
        <taxon>Pseudomonadati</taxon>
        <taxon>Bacteroidota</taxon>
        <taxon>Chitinophagia</taxon>
        <taxon>Chitinophagales</taxon>
        <taxon>Chitinophagaceae</taxon>
        <taxon>Sediminibacterium</taxon>
    </lineage>
</organism>
<dbReference type="InterPro" id="IPR036010">
    <property type="entry name" value="2Fe-2S_ferredoxin-like_sf"/>
</dbReference>
<evidence type="ECO:0000259" key="10">
    <source>
        <dbReference type="PROSITE" id="PS51384"/>
    </source>
</evidence>
<keyword evidence="2" id="KW-0285">Flavoprotein</keyword>
<dbReference type="PRINTS" id="PR00371">
    <property type="entry name" value="FPNCR"/>
</dbReference>
<dbReference type="PANTHER" id="PTHR47354">
    <property type="entry name" value="NADH OXIDOREDUCTASE HCR"/>
    <property type="match status" value="1"/>
</dbReference>
<comment type="cofactor">
    <cofactor evidence="1">
        <name>FAD</name>
        <dbReference type="ChEBI" id="CHEBI:57692"/>
    </cofactor>
</comment>
<dbReference type="InterPro" id="IPR017938">
    <property type="entry name" value="Riboflavin_synthase-like_b-brl"/>
</dbReference>
<dbReference type="RefSeq" id="WP_133474481.1">
    <property type="nucleotide sequence ID" value="NZ_SNWP01000011.1"/>
</dbReference>
<dbReference type="GO" id="GO:0046872">
    <property type="term" value="F:metal ion binding"/>
    <property type="evidence" value="ECO:0007669"/>
    <property type="project" value="UniProtKB-KW"/>
</dbReference>
<dbReference type="PRINTS" id="PR00406">
    <property type="entry name" value="CYTB5RDTASE"/>
</dbReference>
<keyword evidence="8" id="KW-0411">Iron-sulfur</keyword>
<dbReference type="InterPro" id="IPR008333">
    <property type="entry name" value="Cbr1-like_FAD-bd_dom"/>
</dbReference>
<keyword evidence="6" id="KW-0560">Oxidoreductase</keyword>
<dbReference type="AlphaFoldDB" id="A0A4V3C4N8"/>
<dbReference type="Pfam" id="PF00111">
    <property type="entry name" value="Fer2"/>
    <property type="match status" value="1"/>
</dbReference>
<evidence type="ECO:0000313" key="12">
    <source>
        <dbReference type="Proteomes" id="UP000295741"/>
    </source>
</evidence>
<evidence type="ECO:0000256" key="8">
    <source>
        <dbReference type="ARBA" id="ARBA00023014"/>
    </source>
</evidence>
<keyword evidence="3" id="KW-0001">2Fe-2S</keyword>
<dbReference type="OrthoDB" id="9789468at2"/>
<sequence length="359" mass="40539">MSIHFEQLQVKEVRKETEDCVSIAFEIPQALQEQFRFIQGQYITVRTTLHGEEVRRSYSICSSPLDHELRVAVKKVPNGLFSTYANEQLKAGDRLDVMPPMGKFFSPLNSHQKKNYVGFAAGSGITPLLSIIKTTLLTEPHSSFTLVYGNRNRHSIIFREALEALKNKFMDRFRLIHILSRETTDTVLNAGRIDNDKCYSLFEKTIDLSIADEFFLCGPEEMIFAVKGVLEEKGIDQKKIHFELFTTPGQEQKNRSVQAIENDEQSQSRITVKLDGISFDFDLARNGVAILDAALKQGADLPYACKGGVCCTCRAKLIEGAVDMEVNYGLEPEEIEQGFILTCQSHPRSEKVVVDFDIK</sequence>
<dbReference type="InterPro" id="IPR001709">
    <property type="entry name" value="Flavoprot_Pyr_Nucl_cyt_Rdtase"/>
</dbReference>
<dbReference type="CDD" id="cd00207">
    <property type="entry name" value="fer2"/>
    <property type="match status" value="1"/>
</dbReference>
<evidence type="ECO:0000256" key="7">
    <source>
        <dbReference type="ARBA" id="ARBA00023004"/>
    </source>
</evidence>
<dbReference type="InterPro" id="IPR039261">
    <property type="entry name" value="FNR_nucleotide-bd"/>
</dbReference>
<dbReference type="InterPro" id="IPR012675">
    <property type="entry name" value="Beta-grasp_dom_sf"/>
</dbReference>
<comment type="caution">
    <text evidence="11">The sequence shown here is derived from an EMBL/GenBank/DDBJ whole genome shotgun (WGS) entry which is preliminary data.</text>
</comment>
<dbReference type="GO" id="GO:0010124">
    <property type="term" value="P:phenylacetate catabolic process"/>
    <property type="evidence" value="ECO:0007669"/>
    <property type="project" value="InterPro"/>
</dbReference>